<dbReference type="Pfam" id="PF00291">
    <property type="entry name" value="PALP"/>
    <property type="match status" value="1"/>
</dbReference>
<dbReference type="Proteomes" id="UP000199577">
    <property type="component" value="Unassembled WGS sequence"/>
</dbReference>
<dbReference type="PANTHER" id="PTHR43780">
    <property type="entry name" value="1-AMINOCYCLOPROPANE-1-CARBOXYLATE DEAMINASE-RELATED"/>
    <property type="match status" value="1"/>
</dbReference>
<evidence type="ECO:0000313" key="8">
    <source>
        <dbReference type="Proteomes" id="UP000199577"/>
    </source>
</evidence>
<dbReference type="InterPro" id="IPR036052">
    <property type="entry name" value="TrpB-like_PALP_sf"/>
</dbReference>
<evidence type="ECO:0000256" key="1">
    <source>
        <dbReference type="ARBA" id="ARBA00001933"/>
    </source>
</evidence>
<comment type="similarity">
    <text evidence="2">Belongs to the ACC deaminase/D-cysteine desulfhydrase family.</text>
</comment>
<comment type="cofactor">
    <cofactor evidence="1">
        <name>pyridoxal 5'-phosphate</name>
        <dbReference type="ChEBI" id="CHEBI:597326"/>
    </cofactor>
</comment>
<accession>A0A1I1GEA1</accession>
<dbReference type="OrthoDB" id="9801249at2"/>
<dbReference type="InterPro" id="IPR001926">
    <property type="entry name" value="TrpB-like_PALP"/>
</dbReference>
<protein>
    <submittedName>
        <fullName evidence="7">1-aminocyclopropane-1-carboxylate deaminase</fullName>
    </submittedName>
</protein>
<feature type="domain" description="Tryptophan synthase beta chain-like PALP" evidence="6">
    <location>
        <begin position="17"/>
        <end position="284"/>
    </location>
</feature>
<evidence type="ECO:0000256" key="5">
    <source>
        <dbReference type="PIRSR" id="PIRSR006278-2"/>
    </source>
</evidence>
<dbReference type="AlphaFoldDB" id="A0A1I1GEA1"/>
<feature type="active site" description="Nucleophile" evidence="4">
    <location>
        <position position="68"/>
    </location>
</feature>
<reference evidence="7 8" key="1">
    <citation type="submission" date="2016-10" db="EMBL/GenBank/DDBJ databases">
        <authorList>
            <person name="de Groot N.N."/>
        </authorList>
    </citation>
    <scope>NUCLEOTIDE SEQUENCE [LARGE SCALE GENOMIC DNA]</scope>
    <source>
        <strain evidence="7 8">DSM 22900</strain>
    </source>
</reference>
<dbReference type="PANTHER" id="PTHR43780:SF2">
    <property type="entry name" value="1-AMINOCYCLOPROPANE-1-CARBOXYLATE DEAMINASE-RELATED"/>
    <property type="match status" value="1"/>
</dbReference>
<organism evidence="7 8">
    <name type="scientific">Parapedobacter composti</name>
    <dbReference type="NCBI Taxonomy" id="623281"/>
    <lineage>
        <taxon>Bacteria</taxon>
        <taxon>Pseudomonadati</taxon>
        <taxon>Bacteroidota</taxon>
        <taxon>Sphingobacteriia</taxon>
        <taxon>Sphingobacteriales</taxon>
        <taxon>Sphingobacteriaceae</taxon>
        <taxon>Parapedobacter</taxon>
    </lineage>
</organism>
<evidence type="ECO:0000256" key="3">
    <source>
        <dbReference type="ARBA" id="ARBA00022898"/>
    </source>
</evidence>
<feature type="modified residue" description="N6-(pyridoxal phosphate)lysine" evidence="5">
    <location>
        <position position="41"/>
    </location>
</feature>
<evidence type="ECO:0000259" key="6">
    <source>
        <dbReference type="Pfam" id="PF00291"/>
    </source>
</evidence>
<name>A0A1I1GEA1_9SPHI</name>
<evidence type="ECO:0000256" key="2">
    <source>
        <dbReference type="ARBA" id="ARBA00008639"/>
    </source>
</evidence>
<keyword evidence="8" id="KW-1185">Reference proteome</keyword>
<dbReference type="Gene3D" id="3.40.50.1100">
    <property type="match status" value="2"/>
</dbReference>
<dbReference type="PIRSF" id="PIRSF006278">
    <property type="entry name" value="ACCD_DCysDesulf"/>
    <property type="match status" value="1"/>
</dbReference>
<dbReference type="SUPFAM" id="SSF53686">
    <property type="entry name" value="Tryptophan synthase beta subunit-like PLP-dependent enzymes"/>
    <property type="match status" value="1"/>
</dbReference>
<proteinExistence type="inferred from homology"/>
<evidence type="ECO:0000256" key="4">
    <source>
        <dbReference type="PIRSR" id="PIRSR006278-1"/>
    </source>
</evidence>
<evidence type="ECO:0000313" key="7">
    <source>
        <dbReference type="EMBL" id="SFC10097.1"/>
    </source>
</evidence>
<dbReference type="InterPro" id="IPR027278">
    <property type="entry name" value="ACCD_DCysDesulf"/>
</dbReference>
<dbReference type="STRING" id="623281.SAMN05421747_104154"/>
<gene>
    <name evidence="7" type="ORF">SAMN05421747_104154</name>
</gene>
<keyword evidence="3 5" id="KW-0663">Pyridoxal phosphate</keyword>
<dbReference type="GO" id="GO:0019148">
    <property type="term" value="F:D-cysteine desulfhydrase activity"/>
    <property type="evidence" value="ECO:0007669"/>
    <property type="project" value="TreeGrafter"/>
</dbReference>
<sequence length="302" mass="33866">MFAMDIHSPVHALDFQLFREKQIRVYMKRDDMIHPFISGNKWRKLKYTLQAARAQNRTHLVTFGGAWSNHLLATACAGARFGFKTTAFVRGEAVSNFQLSLCRLFGMELRFVDRSAYRDKYALFDQYYGENEQAYCIDEGGYSVEGARGCAELFDELDQQYDHICCACGTGTTLAGLYLGKTARGIPGQLHGIPVLAGGGFIRKSVEDLLQQPLGDDIVLHTDYHFGGYAKTSPQLNAFIHQFCRRTGILIEPVYTGKLCYGVFDLARQGYFQPGTSILLIHTGGLTGMAGLHDRLEHRHTE</sequence>
<dbReference type="EMBL" id="FOLL01000004">
    <property type="protein sequence ID" value="SFC10097.1"/>
    <property type="molecule type" value="Genomic_DNA"/>
</dbReference>